<dbReference type="Gene3D" id="3.40.640.10">
    <property type="entry name" value="Type I PLP-dependent aspartate aminotransferase-like (Major domain)"/>
    <property type="match status" value="1"/>
</dbReference>
<keyword evidence="1" id="KW-0663">Pyridoxal phosphate</keyword>
<evidence type="ECO:0000313" key="2">
    <source>
        <dbReference type="EMBL" id="SVA36710.1"/>
    </source>
</evidence>
<dbReference type="InterPro" id="IPR015421">
    <property type="entry name" value="PyrdxlP-dep_Trfase_major"/>
</dbReference>
<dbReference type="EMBL" id="UINC01008145">
    <property type="protein sequence ID" value="SVA36710.1"/>
    <property type="molecule type" value="Genomic_DNA"/>
</dbReference>
<proteinExistence type="predicted"/>
<dbReference type="InterPro" id="IPR015422">
    <property type="entry name" value="PyrdxlP-dep_Trfase_small"/>
</dbReference>
<dbReference type="SUPFAM" id="SSF53383">
    <property type="entry name" value="PLP-dependent transferases"/>
    <property type="match status" value="1"/>
</dbReference>
<dbReference type="AlphaFoldDB" id="A0A381V8R5"/>
<organism evidence="2">
    <name type="scientific">marine metagenome</name>
    <dbReference type="NCBI Taxonomy" id="408172"/>
    <lineage>
        <taxon>unclassified sequences</taxon>
        <taxon>metagenomes</taxon>
        <taxon>ecological metagenomes</taxon>
    </lineage>
</organism>
<accession>A0A381V8R5</accession>
<dbReference type="PANTHER" id="PTHR43092:SF2">
    <property type="entry name" value="HERCYNYLCYSTEINE SULFOXIDE LYASE"/>
    <property type="match status" value="1"/>
</dbReference>
<dbReference type="Gene3D" id="3.90.1150.10">
    <property type="entry name" value="Aspartate Aminotransferase, domain 1"/>
    <property type="match status" value="1"/>
</dbReference>
<evidence type="ECO:0000256" key="1">
    <source>
        <dbReference type="ARBA" id="ARBA00022898"/>
    </source>
</evidence>
<gene>
    <name evidence="2" type="ORF">METZ01_LOCUS89564</name>
</gene>
<reference evidence="2" key="1">
    <citation type="submission" date="2018-05" db="EMBL/GenBank/DDBJ databases">
        <authorList>
            <person name="Lanie J.A."/>
            <person name="Ng W.-L."/>
            <person name="Kazmierczak K.M."/>
            <person name="Andrzejewski T.M."/>
            <person name="Davidsen T.M."/>
            <person name="Wayne K.J."/>
            <person name="Tettelin H."/>
            <person name="Glass J.I."/>
            <person name="Rusch D."/>
            <person name="Podicherti R."/>
            <person name="Tsui H.-C.T."/>
            <person name="Winkler M.E."/>
        </authorList>
    </citation>
    <scope>NUCLEOTIDE SEQUENCE</scope>
</reference>
<sequence>LYVKKQHQAGIQPQIMSWGWGEEYEEFKSTTQLYSDSRFVNIFQWQGTRDMSAFLTVPAAIQFQEDYDWDSVRARCQRMIIDTRDQITALTDLPKICPDDWLGQMTTILFPMDDPKQFKNMLYDQYNIEIPVLTDQLHPMIRVSYQGYNSDTDADYLIETLKKLI</sequence>
<name>A0A381V8R5_9ZZZZ</name>
<evidence type="ECO:0008006" key="3">
    <source>
        <dbReference type="Google" id="ProtNLM"/>
    </source>
</evidence>
<feature type="non-terminal residue" evidence="2">
    <location>
        <position position="1"/>
    </location>
</feature>
<dbReference type="InterPro" id="IPR015424">
    <property type="entry name" value="PyrdxlP-dep_Trfase"/>
</dbReference>
<protein>
    <recommendedName>
        <fullName evidence="3">Aminotransferase class V domain-containing protein</fullName>
    </recommendedName>
</protein>
<dbReference type="PANTHER" id="PTHR43092">
    <property type="entry name" value="L-CYSTEINE DESULFHYDRASE"/>
    <property type="match status" value="1"/>
</dbReference>